<evidence type="ECO:0000313" key="2">
    <source>
        <dbReference type="Ensembl" id="ENSORLP00015005291.1"/>
    </source>
</evidence>
<dbReference type="Proteomes" id="UP000265200">
    <property type="component" value="Chromosome 5"/>
</dbReference>
<protein>
    <submittedName>
        <fullName evidence="2">Uncharacterized protein</fullName>
    </submittedName>
</protein>
<reference evidence="2" key="4">
    <citation type="submission" date="2025-09" db="UniProtKB">
        <authorList>
            <consortium name="Ensembl"/>
        </authorList>
    </citation>
    <scope>IDENTIFICATION</scope>
    <source>
        <strain evidence="2">HSOK</strain>
    </source>
</reference>
<sequence>MTLGGGTMTGLESRTPDSPLPPRTTLRSSSLSFLERIYSVMGVTGLVKKTHHASARRVRQKFPSTTNTVAPRTPLRAPCLAFLSSPTPLARAAPGRSASSQVGGRSKSCLCRAIGLDTVRFVDEGRMCCYVWEPSDCHRPRSSM</sequence>
<feature type="region of interest" description="Disordered" evidence="1">
    <location>
        <begin position="1"/>
        <end position="26"/>
    </location>
</feature>
<proteinExistence type="predicted"/>
<accession>A0A3P9HBZ2</accession>
<reference evidence="2" key="3">
    <citation type="submission" date="2025-08" db="UniProtKB">
        <authorList>
            <consortium name="Ensembl"/>
        </authorList>
    </citation>
    <scope>IDENTIFICATION</scope>
    <source>
        <strain evidence="2">HSOK</strain>
    </source>
</reference>
<reference key="1">
    <citation type="journal article" date="2007" name="Nature">
        <title>The medaka draft genome and insights into vertebrate genome evolution.</title>
        <authorList>
            <person name="Kasahara M."/>
            <person name="Naruse K."/>
            <person name="Sasaki S."/>
            <person name="Nakatani Y."/>
            <person name="Qu W."/>
            <person name="Ahsan B."/>
            <person name="Yamada T."/>
            <person name="Nagayasu Y."/>
            <person name="Doi K."/>
            <person name="Kasai Y."/>
            <person name="Jindo T."/>
            <person name="Kobayashi D."/>
            <person name="Shimada A."/>
            <person name="Toyoda A."/>
            <person name="Kuroki Y."/>
            <person name="Fujiyama A."/>
            <person name="Sasaki T."/>
            <person name="Shimizu A."/>
            <person name="Asakawa S."/>
            <person name="Shimizu N."/>
            <person name="Hashimoto S."/>
            <person name="Yang J."/>
            <person name="Lee Y."/>
            <person name="Matsushima K."/>
            <person name="Sugano S."/>
            <person name="Sakaizumi M."/>
            <person name="Narita T."/>
            <person name="Ohishi K."/>
            <person name="Haga S."/>
            <person name="Ohta F."/>
            <person name="Nomoto H."/>
            <person name="Nogata K."/>
            <person name="Morishita T."/>
            <person name="Endo T."/>
            <person name="Shin-I T."/>
            <person name="Takeda H."/>
            <person name="Morishita S."/>
            <person name="Kohara Y."/>
        </authorList>
    </citation>
    <scope>NUCLEOTIDE SEQUENCE [LARGE SCALE GENOMIC DNA]</scope>
    <source>
        <strain>Hd-rR</strain>
    </source>
</reference>
<dbReference type="AlphaFoldDB" id="A0A3P9HBZ2"/>
<dbReference type="Ensembl" id="ENSORLT00015006179.1">
    <property type="protein sequence ID" value="ENSORLP00015005291.1"/>
    <property type="gene ID" value="ENSORLG00015006072.1"/>
</dbReference>
<reference evidence="2 3" key="2">
    <citation type="submission" date="2017-04" db="EMBL/GenBank/DDBJ databases">
        <title>CpG methylation of centromeres and impact of large insertions on vertebrate speciation.</title>
        <authorList>
            <person name="Ichikawa K."/>
            <person name="Yoshimura J."/>
            <person name="Morishita S."/>
        </authorList>
    </citation>
    <scope>NUCLEOTIDE SEQUENCE</scope>
    <source>
        <strain evidence="2 3">HSOK</strain>
    </source>
</reference>
<organism evidence="2 3">
    <name type="scientific">Oryzias latipes</name>
    <name type="common">Japanese rice fish</name>
    <name type="synonym">Japanese killifish</name>
    <dbReference type="NCBI Taxonomy" id="8090"/>
    <lineage>
        <taxon>Eukaryota</taxon>
        <taxon>Metazoa</taxon>
        <taxon>Chordata</taxon>
        <taxon>Craniata</taxon>
        <taxon>Vertebrata</taxon>
        <taxon>Euteleostomi</taxon>
        <taxon>Actinopterygii</taxon>
        <taxon>Neopterygii</taxon>
        <taxon>Teleostei</taxon>
        <taxon>Neoteleostei</taxon>
        <taxon>Acanthomorphata</taxon>
        <taxon>Ovalentaria</taxon>
        <taxon>Atherinomorphae</taxon>
        <taxon>Beloniformes</taxon>
        <taxon>Adrianichthyidae</taxon>
        <taxon>Oryziinae</taxon>
        <taxon>Oryzias</taxon>
    </lineage>
</organism>
<evidence type="ECO:0000313" key="3">
    <source>
        <dbReference type="Proteomes" id="UP000265200"/>
    </source>
</evidence>
<evidence type="ECO:0000256" key="1">
    <source>
        <dbReference type="SAM" id="MobiDB-lite"/>
    </source>
</evidence>
<name>A0A3P9HBZ2_ORYLA</name>